<dbReference type="InterPro" id="IPR046359">
    <property type="entry name" value="Aftin-like"/>
</dbReference>
<dbReference type="InterPro" id="IPR029205">
    <property type="entry name" value="Clathrin-bd"/>
</dbReference>
<feature type="compositionally biased region" description="Polar residues" evidence="1">
    <location>
        <begin position="667"/>
        <end position="678"/>
    </location>
</feature>
<feature type="region of interest" description="Disordered" evidence="1">
    <location>
        <begin position="1"/>
        <end position="68"/>
    </location>
</feature>
<dbReference type="VEuPathDB" id="VectorBase:MDOMA2_018483"/>
<reference evidence="3" key="1">
    <citation type="submission" date="2012-08" db="EMBL/GenBank/DDBJ databases">
        <title>Transcriptome of adult Musca domestica launches a platform for comparative house fly gene expression and characterization of differential gene expression among resistant and susceptible house flies.</title>
        <authorList>
            <person name="Liu N."/>
            <person name="Zhang L."/>
            <person name="Li M."/>
            <person name="Reid W."/>
        </authorList>
    </citation>
    <scope>NUCLEOTIDE SEQUENCE</scope>
    <source>
        <strain evidence="3">ALHF</strain>
        <tissue evidence="3">Whole body</tissue>
    </source>
</reference>
<feature type="region of interest" description="Disordered" evidence="1">
    <location>
        <begin position="665"/>
        <end position="692"/>
    </location>
</feature>
<accession>T1PIX5</accession>
<feature type="compositionally biased region" description="Pro residues" evidence="1">
    <location>
        <begin position="1"/>
        <end position="17"/>
    </location>
</feature>
<dbReference type="PANTHER" id="PTHR16156">
    <property type="entry name" value="AFTIPHILIN A-RELATED"/>
    <property type="match status" value="1"/>
</dbReference>
<feature type="domain" description="Aftiphilin clathrin-binding box" evidence="2">
    <location>
        <begin position="608"/>
        <end position="666"/>
    </location>
</feature>
<dbReference type="GO" id="GO:0032588">
    <property type="term" value="C:trans-Golgi network membrane"/>
    <property type="evidence" value="ECO:0007669"/>
    <property type="project" value="InterPro"/>
</dbReference>
<dbReference type="GO" id="GO:0030121">
    <property type="term" value="C:AP-1 adaptor complex"/>
    <property type="evidence" value="ECO:0007669"/>
    <property type="project" value="TreeGrafter"/>
</dbReference>
<dbReference type="GO" id="GO:0030276">
    <property type="term" value="F:clathrin binding"/>
    <property type="evidence" value="ECO:0007669"/>
    <property type="project" value="InterPro"/>
</dbReference>
<evidence type="ECO:0000313" key="3">
    <source>
        <dbReference type="EMBL" id="AFP63258.1"/>
    </source>
</evidence>
<feature type="region of interest" description="Disordered" evidence="1">
    <location>
        <begin position="847"/>
        <end position="872"/>
    </location>
</feature>
<sequence>MNVPPIPPLLCSTPPPIDFGDDDDDVLPPTLDEDVDEEFGDFSGGNMKMDEPLPSPRPPSVADLPPVSIYDSFIPHDELLEGETTGKEASKKIQPTTPIVEAFNYSIIEQQTKESEEECKPVAFDHDSEKGNVETATEGQIGDHVESSTYCRTEVFAGDNSQVIDENDKTINEPLHQEINENVDTPVSKTDNTTTSTKNGHLPVTELESNIKPTISPLPNIVSIEDLEDDLSEDELYSPRTPKNLNEADITSKDFFKIQEIEITNDKCNTNVDNSRTENDIPKRSTDSFVFADFNVPPPLNDVPPSNTNDSMDNDDDFGDFADFQDFSSNISALPPSTLNEPFVETKSTSNITDSKSGQICNDLEDDFDDFIQHSHSDGDSNHSLPRQQANEGEIALPSDDDEFDDFTCAAGVETQVSSKVPEANTNFTSEKNLKENALGSFNDLSKVSEPIPNLEHKSTDSASIESHKEFSPIHCDENDDDFGDFADFNEQPIATVPPQILQKTESQQHNIDHIVEDEDDDDDDDFGDFNTAEPITTQTEATTTTSRTTCFNAVTATLQTPKNLNERISKILEVMFSSTNIPAAETEPNENYAEAKKRKIQDIPFTSIDAAKALEYQWLNSDTRHAFIKSLGIDSRNILYGENWNPSLPRFAANLSFNPLKPMKPVSSNSGTESNTNPPCPQSLEPVPVSKNDLNKTVNNLAGNKRDIAELDWKMPSAEQNIEALNDTTADAQCANSKSSAFQVATSSPYIATEPPESLTIFDNPLDVEPDKFSKTPPISEMESVNSFCSPMPSLSTLEIDIPPVVSAPIVNTMKHLDLIEPGNSEDTLEVVTSTTFSGSFKETHIYTPPKTLDNSSSTPSSTSTTSPAKANNIDFDYEKAAMGVIIDETVVKKEYRDIEYNPPFTRESLTRTPSLKAESMEPSNNLPVQTLAVNTFSSDNTKDDFNDEFSEFQSVPSVAPVIPVATKFAATNSKSPTHQQSNRTTADISKTSNAGMILSPAILIPQAISMESNKPKIEWGDSTASINPEELARIEELFPEPTKLVKSNNTNNSSQKSTPTHQASAPTTISATVANREFEGINNGGDEDDWSDFISVPVATNNNNNNTKTPVTNNNASTKSQTNSPFKQRSPFNSYKMPNYNNTTNDDEWSDFVSSAPSPATMQPADMGANVQGPPPTHRVPQFNSGAWQNANFYNNPLSLYQKGPLNLHSSSQQSPKNFLNNNNYNQYQTANIAGHQQQIHVMQNFSTAPVPNATADRLGSSTAKTSNQFQVGSSVKVAPSIALIPDLGFVAPAIPTHTSFINSLPKPSINTKK</sequence>
<dbReference type="EMBL" id="KA648629">
    <property type="protein sequence ID" value="AFP63258.1"/>
    <property type="molecule type" value="mRNA"/>
</dbReference>
<dbReference type="PANTHER" id="PTHR16156:SF10">
    <property type="entry name" value="AFTIPHILIN-RELATED"/>
    <property type="match status" value="1"/>
</dbReference>
<protein>
    <recommendedName>
        <fullName evidence="2">Aftiphilin clathrin-binding box domain-containing protein</fullName>
    </recommendedName>
</protein>
<feature type="compositionally biased region" description="Low complexity" evidence="1">
    <location>
        <begin position="857"/>
        <end position="869"/>
    </location>
</feature>
<feature type="compositionally biased region" description="Polar residues" evidence="1">
    <location>
        <begin position="1118"/>
        <end position="1135"/>
    </location>
</feature>
<feature type="compositionally biased region" description="Polar residues" evidence="1">
    <location>
        <begin position="1061"/>
        <end position="1075"/>
    </location>
</feature>
<dbReference type="VEuPathDB" id="VectorBase:MDOA015022"/>
<evidence type="ECO:0000256" key="1">
    <source>
        <dbReference type="SAM" id="MobiDB-lite"/>
    </source>
</evidence>
<organism evidence="3">
    <name type="scientific">Musca domestica</name>
    <name type="common">House fly</name>
    <dbReference type="NCBI Taxonomy" id="7370"/>
    <lineage>
        <taxon>Eukaryota</taxon>
        <taxon>Metazoa</taxon>
        <taxon>Ecdysozoa</taxon>
        <taxon>Arthropoda</taxon>
        <taxon>Hexapoda</taxon>
        <taxon>Insecta</taxon>
        <taxon>Pterygota</taxon>
        <taxon>Neoptera</taxon>
        <taxon>Endopterygota</taxon>
        <taxon>Diptera</taxon>
        <taxon>Brachycera</taxon>
        <taxon>Muscomorpha</taxon>
        <taxon>Muscoidea</taxon>
        <taxon>Muscidae</taxon>
        <taxon>Musca</taxon>
    </lineage>
</organism>
<feature type="region of interest" description="Disordered" evidence="1">
    <location>
        <begin position="1041"/>
        <end position="1136"/>
    </location>
</feature>
<name>T1PIX5_MUSDO</name>
<feature type="compositionally biased region" description="Acidic residues" evidence="1">
    <location>
        <begin position="19"/>
        <end position="40"/>
    </location>
</feature>
<feature type="compositionally biased region" description="Low complexity" evidence="1">
    <location>
        <begin position="1102"/>
        <end position="1117"/>
    </location>
</feature>
<dbReference type="Pfam" id="PF15045">
    <property type="entry name" value="Clathrin_bdg"/>
    <property type="match status" value="1"/>
</dbReference>
<proteinExistence type="evidence at transcript level"/>
<feature type="compositionally biased region" description="Low complexity" evidence="1">
    <location>
        <begin position="1048"/>
        <end position="1060"/>
    </location>
</feature>
<evidence type="ECO:0000259" key="2">
    <source>
        <dbReference type="Pfam" id="PF15045"/>
    </source>
</evidence>